<dbReference type="HAMAP" id="MF_01808">
    <property type="entry name" value="Recomb_XerC_XerD"/>
    <property type="match status" value="1"/>
</dbReference>
<dbReference type="KEGG" id="lrs:PX52LOC_01493"/>
<feature type="active site" description="O-(3'-phospho-DNA)-tyrosine intermediate" evidence="9">
    <location>
        <position position="281"/>
    </location>
</feature>
<gene>
    <name evidence="12" type="primary">xerD_1</name>
    <name evidence="9" type="synonym">xerC</name>
    <name evidence="12" type="ORF">PX52LOC_01493</name>
</gene>
<comment type="subunit">
    <text evidence="9">Forms a cyclic heterotetrameric complex composed of two molecules of XerC and two molecules of XerD.</text>
</comment>
<evidence type="ECO:0000259" key="11">
    <source>
        <dbReference type="PROSITE" id="PS51900"/>
    </source>
</evidence>
<dbReference type="GO" id="GO:0005737">
    <property type="term" value="C:cytoplasm"/>
    <property type="evidence" value="ECO:0007669"/>
    <property type="project" value="UniProtKB-SubCell"/>
</dbReference>
<dbReference type="PANTHER" id="PTHR30349">
    <property type="entry name" value="PHAGE INTEGRASE-RELATED"/>
    <property type="match status" value="1"/>
</dbReference>
<feature type="active site" evidence="9">
    <location>
        <position position="249"/>
    </location>
</feature>
<comment type="similarity">
    <text evidence="9">Belongs to the 'phage' integrase family. XerC subfamily.</text>
</comment>
<reference evidence="13" key="1">
    <citation type="submission" date="2019-08" db="EMBL/GenBank/DDBJ databases">
        <title>Limnoglobus roseus gen. nov., sp. nov., a novel freshwater planctomycete with a giant genome from the family Gemmataceae.</title>
        <authorList>
            <person name="Kulichevskaya I.S."/>
            <person name="Naumoff D.G."/>
            <person name="Miroshnikov K."/>
            <person name="Ivanova A."/>
            <person name="Philippov D.A."/>
            <person name="Hakobyan A."/>
            <person name="Rijpstra I.C."/>
            <person name="Sinninghe Damste J.S."/>
            <person name="Liesack W."/>
            <person name="Dedysh S.N."/>
        </authorList>
    </citation>
    <scope>NUCLEOTIDE SEQUENCE [LARGE SCALE GENOMIC DNA]</scope>
    <source>
        <strain evidence="13">PX52</strain>
    </source>
</reference>
<feature type="active site" evidence="9">
    <location>
        <position position="151"/>
    </location>
</feature>
<keyword evidence="8 9" id="KW-0131">Cell cycle</keyword>
<sequence length="300" mass="33635">MNLNELISDVLAFRHYLKAERGMAENTVIAYGHDLDRYATWAAQVRLANYLSPTLSDLTRYLGFLHDEELAAPSIARHLVALKMFYRFLRLEERANPSAVELLGSPKLWERVPSVLSPESVDELLKGPRAGDRFYLRDRAMLETLYATGCRASEVVGLRMNDLYLDAAFCKCTGKGSKQRVVPLGKPAIQSLRDYIGGGRTATPGSDGAEFVFVSRSGRELSRIDLWVLVKKYCLRANLPTTVSPHTLRHSFATHLLAGGADLRTVQELLGHSSITTTQHYTHVDRARLKAMHKKFHPRG</sequence>
<keyword evidence="3 9" id="KW-0132">Cell division</keyword>
<dbReference type="Gene3D" id="1.10.150.130">
    <property type="match status" value="1"/>
</dbReference>
<organism evidence="12 13">
    <name type="scientific">Limnoglobus roseus</name>
    <dbReference type="NCBI Taxonomy" id="2598579"/>
    <lineage>
        <taxon>Bacteria</taxon>
        <taxon>Pseudomonadati</taxon>
        <taxon>Planctomycetota</taxon>
        <taxon>Planctomycetia</taxon>
        <taxon>Gemmatales</taxon>
        <taxon>Gemmataceae</taxon>
        <taxon>Limnoglobus</taxon>
    </lineage>
</organism>
<evidence type="ECO:0000313" key="12">
    <source>
        <dbReference type="EMBL" id="QEL14602.1"/>
    </source>
</evidence>
<dbReference type="CDD" id="cd00798">
    <property type="entry name" value="INT_XerDC_C"/>
    <property type="match status" value="1"/>
</dbReference>
<evidence type="ECO:0000256" key="1">
    <source>
        <dbReference type="ARBA" id="ARBA00004496"/>
    </source>
</evidence>
<dbReference type="GO" id="GO:0009037">
    <property type="term" value="F:tyrosine-based site-specific recombinase activity"/>
    <property type="evidence" value="ECO:0007669"/>
    <property type="project" value="UniProtKB-UniRule"/>
</dbReference>
<dbReference type="AlphaFoldDB" id="A0A5C1A9W7"/>
<feature type="active site" evidence="9">
    <location>
        <position position="246"/>
    </location>
</feature>
<feature type="domain" description="Core-binding (CB)" evidence="11">
    <location>
        <begin position="4"/>
        <end position="90"/>
    </location>
</feature>
<evidence type="ECO:0000259" key="10">
    <source>
        <dbReference type="PROSITE" id="PS51898"/>
    </source>
</evidence>
<keyword evidence="5 9" id="KW-0229">DNA integration</keyword>
<dbReference type="InterPro" id="IPR002104">
    <property type="entry name" value="Integrase_catalytic"/>
</dbReference>
<evidence type="ECO:0000256" key="2">
    <source>
        <dbReference type="ARBA" id="ARBA00022490"/>
    </source>
</evidence>
<comment type="function">
    <text evidence="9">Site-specific tyrosine recombinase, which acts by catalyzing the cutting and rejoining of the recombining DNA molecules. The XerC-XerD complex is essential to convert dimers of the bacterial chromosome into monomers to permit their segregation at cell division. It also contributes to the segregational stability of plasmids.</text>
</comment>
<keyword evidence="13" id="KW-1185">Reference proteome</keyword>
<dbReference type="InterPro" id="IPR013762">
    <property type="entry name" value="Integrase-like_cat_sf"/>
</dbReference>
<comment type="subcellular location">
    <subcellularLocation>
        <location evidence="1 9">Cytoplasm</location>
    </subcellularLocation>
</comment>
<dbReference type="GO" id="GO:0006313">
    <property type="term" value="P:DNA transposition"/>
    <property type="evidence" value="ECO:0007669"/>
    <property type="project" value="UniProtKB-UniRule"/>
</dbReference>
<dbReference type="RefSeq" id="WP_149109487.1">
    <property type="nucleotide sequence ID" value="NZ_CP042425.1"/>
</dbReference>
<evidence type="ECO:0000256" key="6">
    <source>
        <dbReference type="ARBA" id="ARBA00023125"/>
    </source>
</evidence>
<accession>A0A5C1A9W7</accession>
<dbReference type="InterPro" id="IPR050090">
    <property type="entry name" value="Tyrosine_recombinase_XerCD"/>
</dbReference>
<dbReference type="Pfam" id="PF00589">
    <property type="entry name" value="Phage_integrase"/>
    <property type="match status" value="1"/>
</dbReference>
<dbReference type="PROSITE" id="PS51900">
    <property type="entry name" value="CB"/>
    <property type="match status" value="1"/>
</dbReference>
<keyword evidence="4 9" id="KW-0159">Chromosome partition</keyword>
<dbReference type="EMBL" id="CP042425">
    <property type="protein sequence ID" value="QEL14602.1"/>
    <property type="molecule type" value="Genomic_DNA"/>
</dbReference>
<keyword evidence="7 9" id="KW-0233">DNA recombination</keyword>
<dbReference type="Gene3D" id="1.10.443.10">
    <property type="entry name" value="Intergrase catalytic core"/>
    <property type="match status" value="1"/>
</dbReference>
<evidence type="ECO:0000256" key="7">
    <source>
        <dbReference type="ARBA" id="ARBA00023172"/>
    </source>
</evidence>
<name>A0A5C1A9W7_9BACT</name>
<feature type="active site" evidence="9">
    <location>
        <position position="175"/>
    </location>
</feature>
<evidence type="ECO:0000313" key="13">
    <source>
        <dbReference type="Proteomes" id="UP000324974"/>
    </source>
</evidence>
<dbReference type="GO" id="GO:0051301">
    <property type="term" value="P:cell division"/>
    <property type="evidence" value="ECO:0007669"/>
    <property type="project" value="UniProtKB-KW"/>
</dbReference>
<dbReference type="SUPFAM" id="SSF47823">
    <property type="entry name" value="lambda integrase-like, N-terminal domain"/>
    <property type="match status" value="1"/>
</dbReference>
<evidence type="ECO:0000256" key="8">
    <source>
        <dbReference type="ARBA" id="ARBA00023306"/>
    </source>
</evidence>
<dbReference type="InterPro" id="IPR004107">
    <property type="entry name" value="Integrase_SAM-like_N"/>
</dbReference>
<dbReference type="InterPro" id="IPR023009">
    <property type="entry name" value="Tyrosine_recombinase_XerC/XerD"/>
</dbReference>
<dbReference type="InterPro" id="IPR010998">
    <property type="entry name" value="Integrase_recombinase_N"/>
</dbReference>
<dbReference type="OrthoDB" id="9801717at2"/>
<dbReference type="PROSITE" id="PS51898">
    <property type="entry name" value="TYR_RECOMBINASE"/>
    <property type="match status" value="1"/>
</dbReference>
<dbReference type="PANTHER" id="PTHR30349:SF81">
    <property type="entry name" value="TYROSINE RECOMBINASE XERC"/>
    <property type="match status" value="1"/>
</dbReference>
<dbReference type="NCBIfam" id="NF001399">
    <property type="entry name" value="PRK00283.1"/>
    <property type="match status" value="1"/>
</dbReference>
<dbReference type="GO" id="GO:0007059">
    <property type="term" value="P:chromosome segregation"/>
    <property type="evidence" value="ECO:0007669"/>
    <property type="project" value="UniProtKB-UniRule"/>
</dbReference>
<evidence type="ECO:0000256" key="5">
    <source>
        <dbReference type="ARBA" id="ARBA00022908"/>
    </source>
</evidence>
<dbReference type="SUPFAM" id="SSF56349">
    <property type="entry name" value="DNA breaking-rejoining enzymes"/>
    <property type="match status" value="1"/>
</dbReference>
<protein>
    <recommendedName>
        <fullName evidence="9">Tyrosine recombinase XerC</fullName>
    </recommendedName>
</protein>
<feature type="domain" description="Tyr recombinase" evidence="10">
    <location>
        <begin position="111"/>
        <end position="294"/>
    </location>
</feature>
<proteinExistence type="inferred from homology"/>
<feature type="active site" evidence="9">
    <location>
        <position position="272"/>
    </location>
</feature>
<dbReference type="Proteomes" id="UP000324974">
    <property type="component" value="Chromosome"/>
</dbReference>
<dbReference type="InterPro" id="IPR011010">
    <property type="entry name" value="DNA_brk_join_enz"/>
</dbReference>
<evidence type="ECO:0000256" key="4">
    <source>
        <dbReference type="ARBA" id="ARBA00022829"/>
    </source>
</evidence>
<keyword evidence="6 9" id="KW-0238">DNA-binding</keyword>
<evidence type="ECO:0000256" key="9">
    <source>
        <dbReference type="HAMAP-Rule" id="MF_01808"/>
    </source>
</evidence>
<keyword evidence="2 9" id="KW-0963">Cytoplasm</keyword>
<dbReference type="InterPro" id="IPR044068">
    <property type="entry name" value="CB"/>
</dbReference>
<dbReference type="Pfam" id="PF02899">
    <property type="entry name" value="Phage_int_SAM_1"/>
    <property type="match status" value="1"/>
</dbReference>
<evidence type="ECO:0000256" key="3">
    <source>
        <dbReference type="ARBA" id="ARBA00022618"/>
    </source>
</evidence>
<dbReference type="GO" id="GO:0003677">
    <property type="term" value="F:DNA binding"/>
    <property type="evidence" value="ECO:0007669"/>
    <property type="project" value="UniProtKB-UniRule"/>
</dbReference>